<dbReference type="PANTHER" id="PTHR43433">
    <property type="entry name" value="HYDROLASE, ALPHA/BETA FOLD FAMILY PROTEIN"/>
    <property type="match status" value="1"/>
</dbReference>
<accession>A0ABP8YZ63</accession>
<sequence>MQQLVLPRSAGGVLAACDTGPTGRSDEVVVLWHGGTPSTGEPPAPLLAAASGLGLRFSGADRPGCGGTTRDSGATISDVVPDVLAVADAVGAERFAVLGHSGGGPRVLACSALVPERMSAAVAVASPAPAHAEGLDRCAGMAVGVVREQRAAARGRSALTDVLEHGEFDEDAFTPAIGPRSRGRGGGWARTWQSRSRRGWRRRRTTCSPPPGPGASTSRRSHPGGSSCTATRTGWCRRPTAGGCTHVPGPDLRPVRGAGHLDALHGVRPVLEALRRRALAV</sequence>
<feature type="compositionally biased region" description="Basic residues" evidence="1">
    <location>
        <begin position="195"/>
        <end position="205"/>
    </location>
</feature>
<dbReference type="RefSeq" id="WP_345479993.1">
    <property type="nucleotide sequence ID" value="NZ_BAABLP010000002.1"/>
</dbReference>
<dbReference type="EMBL" id="BAABLP010000002">
    <property type="protein sequence ID" value="GAA4741500.1"/>
    <property type="molecule type" value="Genomic_DNA"/>
</dbReference>
<dbReference type="InterPro" id="IPR050471">
    <property type="entry name" value="AB_hydrolase"/>
</dbReference>
<organism evidence="3 4">
    <name type="scientific">Amnibacterium soli</name>
    <dbReference type="NCBI Taxonomy" id="1282736"/>
    <lineage>
        <taxon>Bacteria</taxon>
        <taxon>Bacillati</taxon>
        <taxon>Actinomycetota</taxon>
        <taxon>Actinomycetes</taxon>
        <taxon>Micrococcales</taxon>
        <taxon>Microbacteriaceae</taxon>
        <taxon>Amnibacterium</taxon>
    </lineage>
</organism>
<dbReference type="PANTHER" id="PTHR43433:SF10">
    <property type="entry name" value="AB HYDROLASE-1 DOMAIN-CONTAINING PROTEIN"/>
    <property type="match status" value="1"/>
</dbReference>
<keyword evidence="4" id="KW-1185">Reference proteome</keyword>
<evidence type="ECO:0000259" key="2">
    <source>
        <dbReference type="Pfam" id="PF00561"/>
    </source>
</evidence>
<evidence type="ECO:0000313" key="4">
    <source>
        <dbReference type="Proteomes" id="UP001500121"/>
    </source>
</evidence>
<comment type="caution">
    <text evidence="3">The sequence shown here is derived from an EMBL/GenBank/DDBJ whole genome shotgun (WGS) entry which is preliminary data.</text>
</comment>
<proteinExistence type="predicted"/>
<reference evidence="4" key="1">
    <citation type="journal article" date="2019" name="Int. J. Syst. Evol. Microbiol.">
        <title>The Global Catalogue of Microorganisms (GCM) 10K type strain sequencing project: providing services to taxonomists for standard genome sequencing and annotation.</title>
        <authorList>
            <consortium name="The Broad Institute Genomics Platform"/>
            <consortium name="The Broad Institute Genome Sequencing Center for Infectious Disease"/>
            <person name="Wu L."/>
            <person name="Ma J."/>
        </authorList>
    </citation>
    <scope>NUCLEOTIDE SEQUENCE [LARGE SCALE GENOMIC DNA]</scope>
    <source>
        <strain evidence="4">JCM 19015</strain>
    </source>
</reference>
<feature type="region of interest" description="Disordered" evidence="1">
    <location>
        <begin position="172"/>
        <end position="250"/>
    </location>
</feature>
<dbReference type="Proteomes" id="UP001500121">
    <property type="component" value="Unassembled WGS sequence"/>
</dbReference>
<protein>
    <recommendedName>
        <fullName evidence="2">AB hydrolase-1 domain-containing protein</fullName>
    </recommendedName>
</protein>
<dbReference type="Gene3D" id="3.40.50.1820">
    <property type="entry name" value="alpha/beta hydrolase"/>
    <property type="match status" value="1"/>
</dbReference>
<evidence type="ECO:0000313" key="3">
    <source>
        <dbReference type="EMBL" id="GAA4741500.1"/>
    </source>
</evidence>
<dbReference type="InterPro" id="IPR000073">
    <property type="entry name" value="AB_hydrolase_1"/>
</dbReference>
<gene>
    <name evidence="3" type="ORF">GCM10025783_10770</name>
</gene>
<dbReference type="SUPFAM" id="SSF53474">
    <property type="entry name" value="alpha/beta-Hydrolases"/>
    <property type="match status" value="1"/>
</dbReference>
<name>A0ABP8YZ63_9MICO</name>
<evidence type="ECO:0000256" key="1">
    <source>
        <dbReference type="SAM" id="MobiDB-lite"/>
    </source>
</evidence>
<dbReference type="Pfam" id="PF00561">
    <property type="entry name" value="Abhydrolase_1"/>
    <property type="match status" value="1"/>
</dbReference>
<dbReference type="InterPro" id="IPR029058">
    <property type="entry name" value="AB_hydrolase_fold"/>
</dbReference>
<feature type="domain" description="AB hydrolase-1" evidence="2">
    <location>
        <begin position="28"/>
        <end position="133"/>
    </location>
</feature>